<reference evidence="2 3" key="1">
    <citation type="journal article" date="2004" name="Proc. Natl. Acad. Sci. U.S.A.">
        <title>The complete genomic sequence of Nocardia farcinica IFM 10152.</title>
        <authorList>
            <person name="Ishikawa J."/>
            <person name="Yamashita A."/>
            <person name="Mikami Y."/>
            <person name="Hoshino Y."/>
            <person name="Kurita H."/>
            <person name="Hotta K."/>
            <person name="Shiba T."/>
            <person name="Hattori M."/>
        </authorList>
    </citation>
    <scope>NUCLEOTIDE SEQUENCE [LARGE SCALE GENOMIC DNA]</scope>
    <source>
        <strain evidence="2 3">IFM 10152</strain>
    </source>
</reference>
<keyword evidence="3" id="KW-1185">Reference proteome</keyword>
<evidence type="ECO:0000313" key="3">
    <source>
        <dbReference type="Proteomes" id="UP000006820"/>
    </source>
</evidence>
<dbReference type="AlphaFoldDB" id="Q5YR93"/>
<gene>
    <name evidence="2" type="ordered locus">NFA_44470</name>
</gene>
<dbReference type="eggNOG" id="COG0553">
    <property type="taxonomic scope" value="Bacteria"/>
</dbReference>
<sequence>MLGLTQRLRGLIDNTRYTSTVTVTDALDDRMGFRAAVRDLGAHPELIGTARFAQLRSSIQTMQNAAAHGARLRDAVIATGNEIRRIDARRLVWEMSVDRLREATADKLTIGPLTDVGITTVLQVMDRGHELEYLPRIGRTTATRIRGAAQTLWQTTFDETPTGIDINNRDPRTTELLRRLRAWDSHRRAAGELRDSQHADLAPLASAVHRSGTDVMLFPVGGRSTSEYHLPTRMAHGQEMLRRRVRSNYRTPWVEKGDGSRRERPVRRAARLPRRPLLTEPPRHGGPAGRPGRSRRRLPLGHRTLRHIHPHGPHAGPDARHVRPVRTRHHHRPCHRRNGTRGCDR</sequence>
<dbReference type="EMBL" id="AP006618">
    <property type="protein sequence ID" value="BAD59298.1"/>
    <property type="molecule type" value="Genomic_DNA"/>
</dbReference>
<feature type="compositionally biased region" description="Basic and acidic residues" evidence="1">
    <location>
        <begin position="253"/>
        <end position="263"/>
    </location>
</feature>
<protein>
    <submittedName>
        <fullName evidence="2">Putative invertase</fullName>
    </submittedName>
</protein>
<proteinExistence type="predicted"/>
<feature type="compositionally biased region" description="Basic residues" evidence="1">
    <location>
        <begin position="264"/>
        <end position="274"/>
    </location>
</feature>
<dbReference type="STRING" id="247156.NFA_44470"/>
<dbReference type="KEGG" id="nfa:NFA_44470"/>
<feature type="compositionally biased region" description="Basic residues" evidence="1">
    <location>
        <begin position="292"/>
        <end position="312"/>
    </location>
</feature>
<organism evidence="2 3">
    <name type="scientific">Nocardia farcinica (strain IFM 10152)</name>
    <dbReference type="NCBI Taxonomy" id="247156"/>
    <lineage>
        <taxon>Bacteria</taxon>
        <taxon>Bacillati</taxon>
        <taxon>Actinomycetota</taxon>
        <taxon>Actinomycetes</taxon>
        <taxon>Mycobacteriales</taxon>
        <taxon>Nocardiaceae</taxon>
        <taxon>Nocardia</taxon>
    </lineage>
</organism>
<accession>Q5YR93</accession>
<evidence type="ECO:0000256" key="1">
    <source>
        <dbReference type="SAM" id="MobiDB-lite"/>
    </source>
</evidence>
<name>Q5YR93_NOCFA</name>
<dbReference type="Proteomes" id="UP000006820">
    <property type="component" value="Chromosome"/>
</dbReference>
<feature type="region of interest" description="Disordered" evidence="1">
    <location>
        <begin position="252"/>
        <end position="345"/>
    </location>
</feature>
<feature type="compositionally biased region" description="Basic residues" evidence="1">
    <location>
        <begin position="322"/>
        <end position="339"/>
    </location>
</feature>
<evidence type="ECO:0000313" key="2">
    <source>
        <dbReference type="EMBL" id="BAD59298.1"/>
    </source>
</evidence>
<dbReference type="HOGENOM" id="CLU_803713_0_0_11"/>